<feature type="region of interest" description="Disordered" evidence="1">
    <location>
        <begin position="129"/>
        <end position="152"/>
    </location>
</feature>
<dbReference type="EMBL" id="HBGB01044629">
    <property type="protein sequence ID" value="CAD9071194.1"/>
    <property type="molecule type" value="Transcribed_RNA"/>
</dbReference>
<reference evidence="3" key="1">
    <citation type="submission" date="2021-01" db="EMBL/GenBank/DDBJ databases">
        <authorList>
            <person name="Corre E."/>
            <person name="Pelletier E."/>
            <person name="Niang G."/>
            <person name="Scheremetjew M."/>
            <person name="Finn R."/>
            <person name="Kale V."/>
            <person name="Holt S."/>
            <person name="Cochrane G."/>
            <person name="Meng A."/>
            <person name="Brown T."/>
            <person name="Cohen L."/>
        </authorList>
    </citation>
    <scope>NUCLEOTIDE SEQUENCE</scope>
    <source>
        <strain evidence="3">CCMP3346</strain>
    </source>
</reference>
<dbReference type="AlphaFoldDB" id="A0A7S1KFX9"/>
<name>A0A7S1KFX9_9ALVE</name>
<feature type="transmembrane region" description="Helical" evidence="2">
    <location>
        <begin position="52"/>
        <end position="78"/>
    </location>
</feature>
<evidence type="ECO:0000256" key="2">
    <source>
        <dbReference type="SAM" id="Phobius"/>
    </source>
</evidence>
<accession>A0A7S1KFX9</accession>
<evidence type="ECO:0000313" key="3">
    <source>
        <dbReference type="EMBL" id="CAD9071194.1"/>
    </source>
</evidence>
<keyword evidence="2" id="KW-0472">Membrane</keyword>
<gene>
    <name evidence="3" type="ORF">VBRA1451_LOCUS26277</name>
</gene>
<sequence length="152" mass="16938">MLADKTIRHALFPRWVPSVCLLNTNAQPLPSPFIHCDATHSQPSRRVKTGTLLFSFLLLHSVPLLVSASSPLLFSALLVRHDVLVIRCCVELLLVVPIPMQQSRKVEGRGKSNMCRTAPRRQHVHITRSSSIMPTISAPSPSQIHHQLGPRH</sequence>
<keyword evidence="2" id="KW-1133">Transmembrane helix</keyword>
<proteinExistence type="predicted"/>
<feature type="compositionally biased region" description="Polar residues" evidence="1">
    <location>
        <begin position="129"/>
        <end position="145"/>
    </location>
</feature>
<organism evidence="3">
    <name type="scientific">Vitrella brassicaformis</name>
    <dbReference type="NCBI Taxonomy" id="1169539"/>
    <lineage>
        <taxon>Eukaryota</taxon>
        <taxon>Sar</taxon>
        <taxon>Alveolata</taxon>
        <taxon>Colpodellida</taxon>
        <taxon>Vitrellaceae</taxon>
        <taxon>Vitrella</taxon>
    </lineage>
</organism>
<protein>
    <submittedName>
        <fullName evidence="3">Uncharacterized protein</fullName>
    </submittedName>
</protein>
<evidence type="ECO:0000256" key="1">
    <source>
        <dbReference type="SAM" id="MobiDB-lite"/>
    </source>
</evidence>
<keyword evidence="2" id="KW-0812">Transmembrane</keyword>